<evidence type="ECO:0000256" key="2">
    <source>
        <dbReference type="ARBA" id="ARBA00022475"/>
    </source>
</evidence>
<comment type="subcellular location">
    <subcellularLocation>
        <location evidence="1">Cell membrane</location>
        <topology evidence="1">Multi-pass membrane protein</topology>
    </subcellularLocation>
</comment>
<feature type="transmembrane region" description="Helical" evidence="6">
    <location>
        <begin position="43"/>
        <end position="67"/>
    </location>
</feature>
<dbReference type="InterPro" id="IPR017039">
    <property type="entry name" value="Virul_fac_BrkB"/>
</dbReference>
<dbReference type="Pfam" id="PF03631">
    <property type="entry name" value="Virul_fac_BrkB"/>
    <property type="match status" value="1"/>
</dbReference>
<evidence type="ECO:0000256" key="6">
    <source>
        <dbReference type="SAM" id="Phobius"/>
    </source>
</evidence>
<sequence length="337" mass="35999">MADEKAQESKIARLRRRRPGIDHLFRANEAFTERYGNHFAASITYFSVLSLFPLLLISFAVLGFVLAGQPEMLTSLRDSITEAAPENLRGLLNDLVNAAVEERGRVGLIGLLTAAYTGLGWMSNLRDALTAQWGQKNEERPFLRGMAMDLLALLGLGLAIALSFGLSAVGSGLAGTLLDLVGLGEAGWARVLLFCVTTLLSLGANWLIFMWVIARLPRKPVTLRSAVKGALAAAIGFEILKTIGTIYLNSVLGGPLGSLVGPIVGLLVFANLVSRFLLYVTAWTATAKENIVEEPIEPPPPAVIRPVVSVASRPNATQAAGLLGAGALFGLLFGRRR</sequence>
<comment type="caution">
    <text evidence="7">The sequence shown here is derived from an EMBL/GenBank/DDBJ whole genome shotgun (WGS) entry which is preliminary data.</text>
</comment>
<evidence type="ECO:0000256" key="5">
    <source>
        <dbReference type="ARBA" id="ARBA00023136"/>
    </source>
</evidence>
<dbReference type="PANTHER" id="PTHR30213">
    <property type="entry name" value="INNER MEMBRANE PROTEIN YHJD"/>
    <property type="match status" value="1"/>
</dbReference>
<dbReference type="PIRSF" id="PIRSF035875">
    <property type="entry name" value="RNase_BN"/>
    <property type="match status" value="1"/>
</dbReference>
<feature type="transmembrane region" description="Helical" evidence="6">
    <location>
        <begin position="259"/>
        <end position="278"/>
    </location>
</feature>
<accession>A0ABW2TV91</accession>
<name>A0ABW2TV91_9PSEU</name>
<evidence type="ECO:0000256" key="1">
    <source>
        <dbReference type="ARBA" id="ARBA00004651"/>
    </source>
</evidence>
<dbReference type="EMBL" id="JBHTEY010000004">
    <property type="protein sequence ID" value="MFC7617787.1"/>
    <property type="molecule type" value="Genomic_DNA"/>
</dbReference>
<feature type="transmembrane region" description="Helical" evidence="6">
    <location>
        <begin position="191"/>
        <end position="214"/>
    </location>
</feature>
<feature type="transmembrane region" description="Helical" evidence="6">
    <location>
        <begin position="226"/>
        <end position="247"/>
    </location>
</feature>
<keyword evidence="2" id="KW-1003">Cell membrane</keyword>
<organism evidence="7 8">
    <name type="scientific">Actinokineospora soli</name>
    <dbReference type="NCBI Taxonomy" id="1048753"/>
    <lineage>
        <taxon>Bacteria</taxon>
        <taxon>Bacillati</taxon>
        <taxon>Actinomycetota</taxon>
        <taxon>Actinomycetes</taxon>
        <taxon>Pseudonocardiales</taxon>
        <taxon>Pseudonocardiaceae</taxon>
        <taxon>Actinokineospora</taxon>
    </lineage>
</organism>
<evidence type="ECO:0000313" key="7">
    <source>
        <dbReference type="EMBL" id="MFC7617787.1"/>
    </source>
</evidence>
<keyword evidence="8" id="KW-1185">Reference proteome</keyword>
<protein>
    <submittedName>
        <fullName evidence="7">YhjD/YihY/BrkB family envelope integrity protein</fullName>
    </submittedName>
</protein>
<keyword evidence="5 6" id="KW-0472">Membrane</keyword>
<gene>
    <name evidence="7" type="ORF">ACFQV2_34665</name>
</gene>
<feature type="transmembrane region" description="Helical" evidence="6">
    <location>
        <begin position="150"/>
        <end position="171"/>
    </location>
</feature>
<keyword evidence="4 6" id="KW-1133">Transmembrane helix</keyword>
<dbReference type="PANTHER" id="PTHR30213:SF1">
    <property type="entry name" value="INNER MEMBRANE PROTEIN YHJD"/>
    <property type="match status" value="1"/>
</dbReference>
<reference evidence="8" key="1">
    <citation type="journal article" date="2019" name="Int. J. Syst. Evol. Microbiol.">
        <title>The Global Catalogue of Microorganisms (GCM) 10K type strain sequencing project: providing services to taxonomists for standard genome sequencing and annotation.</title>
        <authorList>
            <consortium name="The Broad Institute Genomics Platform"/>
            <consortium name="The Broad Institute Genome Sequencing Center for Infectious Disease"/>
            <person name="Wu L."/>
            <person name="Ma J."/>
        </authorList>
    </citation>
    <scope>NUCLEOTIDE SEQUENCE [LARGE SCALE GENOMIC DNA]</scope>
    <source>
        <strain evidence="8">JCM 17695</strain>
    </source>
</reference>
<evidence type="ECO:0000313" key="8">
    <source>
        <dbReference type="Proteomes" id="UP001596512"/>
    </source>
</evidence>
<proteinExistence type="predicted"/>
<evidence type="ECO:0000256" key="3">
    <source>
        <dbReference type="ARBA" id="ARBA00022692"/>
    </source>
</evidence>
<keyword evidence="3 6" id="KW-0812">Transmembrane</keyword>
<dbReference type="Proteomes" id="UP001596512">
    <property type="component" value="Unassembled WGS sequence"/>
</dbReference>
<evidence type="ECO:0000256" key="4">
    <source>
        <dbReference type="ARBA" id="ARBA00022989"/>
    </source>
</evidence>